<dbReference type="RefSeq" id="WP_282587603.1">
    <property type="nucleotide sequence ID" value="NZ_JAMOIM010000023.1"/>
</dbReference>
<name>A0AA42CQ96_9HYPH</name>
<proteinExistence type="predicted"/>
<gene>
    <name evidence="1" type="ORF">M8523_24815</name>
</gene>
<dbReference type="InterPro" id="IPR051340">
    <property type="entry name" value="Haloalkane_dehalogenase"/>
</dbReference>
<evidence type="ECO:0000313" key="2">
    <source>
        <dbReference type="Proteomes" id="UP001165667"/>
    </source>
</evidence>
<dbReference type="EMBL" id="JAMOIM010000023">
    <property type="protein sequence ID" value="MCW6511225.1"/>
    <property type="molecule type" value="Genomic_DNA"/>
</dbReference>
<dbReference type="GO" id="GO:0004301">
    <property type="term" value="F:epoxide hydrolase activity"/>
    <property type="evidence" value="ECO:0007669"/>
    <property type="project" value="TreeGrafter"/>
</dbReference>
<dbReference type="InterPro" id="IPR029058">
    <property type="entry name" value="AB_hydrolase_fold"/>
</dbReference>
<keyword evidence="2" id="KW-1185">Reference proteome</keyword>
<dbReference type="PANTHER" id="PTHR42977">
    <property type="entry name" value="HYDROLASE-RELATED"/>
    <property type="match status" value="1"/>
</dbReference>
<dbReference type="Proteomes" id="UP001165667">
    <property type="component" value="Unassembled WGS sequence"/>
</dbReference>
<protein>
    <submittedName>
        <fullName evidence="1">Uncharacterized protein</fullName>
    </submittedName>
</protein>
<dbReference type="Gene3D" id="3.40.50.1820">
    <property type="entry name" value="alpha/beta hydrolase"/>
    <property type="match status" value="1"/>
</dbReference>
<dbReference type="PANTHER" id="PTHR42977:SF1">
    <property type="entry name" value="BLR6576 PROTEIN"/>
    <property type="match status" value="1"/>
</dbReference>
<dbReference type="AlphaFoldDB" id="A0AA42CQ96"/>
<dbReference type="SUPFAM" id="SSF53474">
    <property type="entry name" value="alpha/beta-Hydrolases"/>
    <property type="match status" value="1"/>
</dbReference>
<comment type="caution">
    <text evidence="1">The sequence shown here is derived from an EMBL/GenBank/DDBJ whole genome shotgun (WGS) entry which is preliminary data.</text>
</comment>
<sequence length="109" mass="12341">MSPDDYLLDNFYMHRPEGEEIQLDLILSYRTKVALYPAFQAYLRTDRPPVLAVWGKNDAVFLPPRAEAYKRDVPDAEVYLLEAGWIAKVGSPVVISAGWCWQTSAPKPA</sequence>
<accession>A0AA42CQ96</accession>
<reference evidence="1" key="1">
    <citation type="submission" date="2022-05" db="EMBL/GenBank/DDBJ databases">
        <authorList>
            <person name="Pankratov T."/>
        </authorList>
    </citation>
    <scope>NUCLEOTIDE SEQUENCE</scope>
    <source>
        <strain evidence="1">BP6-180914</strain>
    </source>
</reference>
<organism evidence="1 2">
    <name type="scientific">Lichenifustis flavocetrariae</name>
    <dbReference type="NCBI Taxonomy" id="2949735"/>
    <lineage>
        <taxon>Bacteria</taxon>
        <taxon>Pseudomonadati</taxon>
        <taxon>Pseudomonadota</taxon>
        <taxon>Alphaproteobacteria</taxon>
        <taxon>Hyphomicrobiales</taxon>
        <taxon>Lichenihabitantaceae</taxon>
        <taxon>Lichenifustis</taxon>
    </lineage>
</organism>
<evidence type="ECO:0000313" key="1">
    <source>
        <dbReference type="EMBL" id="MCW6511225.1"/>
    </source>
</evidence>